<sequence length="909" mass="101582">MVGTSFNRSPSPMSTRPNPNPNPNSRSNNQEREELGIKKSLNGYPFAKSSLISQQRSNFPNTPVNSPAEYARRSSFGRESGGISYRDHEQKENERDANMKPVAARAKSPSIITKGTKNFMSPTISAASKINPSPRKKVLGERNEAIRTSASLSDGKFHFFSTSSLDFDYKTESNPEMSFVKAENEVHYSDSKPEKSEKAENEVHYSGSKLEKSECQEQNGFGSSLGEVTFEPDLVVMSPEVPLNTSKSSESLPLSKMPKTETDHNGGLDIEKAIYSSPCIVASFDTDPSLPPYDPKNNYLSPRPAFLHYNPNRRIESLVNQGTKLEDDFTSESVSEIEYSSEEVQSEDSLNDEEDVASSHEISSEIDLTESRGIEETVEVKMEPRSRKFTSWKTVAVTLLFVLGFMSMSLTFYPGIGNAVFGDETISHIYSQTDAVALLAKENLNLVVENAKLLSAYSVDYFSQTMQRVRGGVDRFSLEFVNLTAWQEPEDFSYVVEKFQLEPYFEKIKYDEAFTEMQEYYEFEDQAFSQMQIYVEPKDETVMDEESGLEEEEDSVTEVESFTQLQNFQTPMDEQTSVEEAELMRAGDSEPEEVEENPVVEKASSVDEPNDVEVEVEVKVEENPVVEKASSVDEPNDVEVEVSVEEIPVVEKASSVDEPNDVDVEGAVEFEDQFILSSEIPPQEADTVNTKTTQQPHVSEVEPQIMTANELPENDDNVKTEMTELDSDTFLLKATDGNSQLQEASEKISTSVAAAVALVVVSLVAAYFMYTKPRKSTPFTDTVIPEMKNNKSAENEMENVLVRETSSSWTGQVEVDMIGNSCPTEMSSFENSTSVETTQMGGDEAQSLQKDSKRNYKRESLVSSSSEHTMDSAYGSFTTYSVIHPKHRDEEVVTPVRRSSRIRSKVTSP</sequence>
<feature type="compositionally biased region" description="Acidic residues" evidence="1">
    <location>
        <begin position="339"/>
        <end position="356"/>
    </location>
</feature>
<dbReference type="PANTHER" id="PTHR34775:SF4">
    <property type="entry name" value="TRANSMEMBRANE PROTEIN"/>
    <property type="match status" value="1"/>
</dbReference>
<feature type="transmembrane region" description="Helical" evidence="2">
    <location>
        <begin position="748"/>
        <end position="770"/>
    </location>
</feature>
<feature type="region of interest" description="Disordered" evidence="1">
    <location>
        <begin position="884"/>
        <end position="909"/>
    </location>
</feature>
<evidence type="ECO:0000313" key="4">
    <source>
        <dbReference type="Proteomes" id="UP001443914"/>
    </source>
</evidence>
<feature type="region of interest" description="Disordered" evidence="1">
    <location>
        <begin position="826"/>
        <end position="872"/>
    </location>
</feature>
<feature type="compositionally biased region" description="Basic and acidic residues" evidence="1">
    <location>
        <begin position="182"/>
        <end position="215"/>
    </location>
</feature>
<feature type="compositionally biased region" description="Acidic residues" evidence="1">
    <location>
        <begin position="589"/>
        <end position="598"/>
    </location>
</feature>
<feature type="region of interest" description="Disordered" evidence="1">
    <location>
        <begin position="1"/>
        <end position="135"/>
    </location>
</feature>
<evidence type="ECO:0000256" key="1">
    <source>
        <dbReference type="SAM" id="MobiDB-lite"/>
    </source>
</evidence>
<evidence type="ECO:0000256" key="2">
    <source>
        <dbReference type="SAM" id="Phobius"/>
    </source>
</evidence>
<keyword evidence="2" id="KW-0812">Transmembrane</keyword>
<feature type="region of interest" description="Disordered" evidence="1">
    <location>
        <begin position="179"/>
        <end position="223"/>
    </location>
</feature>
<protein>
    <recommendedName>
        <fullName evidence="5">Transmembrane protein</fullName>
    </recommendedName>
</protein>
<dbReference type="AlphaFoldDB" id="A0AAW1HM50"/>
<feature type="compositionally biased region" description="Polar residues" evidence="1">
    <location>
        <begin position="826"/>
        <end position="840"/>
    </location>
</feature>
<comment type="caution">
    <text evidence="3">The sequence shown here is derived from an EMBL/GenBank/DDBJ whole genome shotgun (WGS) entry which is preliminary data.</text>
</comment>
<feature type="compositionally biased region" description="Polar residues" evidence="1">
    <location>
        <begin position="110"/>
        <end position="131"/>
    </location>
</feature>
<feature type="region of interest" description="Disordered" evidence="1">
    <location>
        <begin position="584"/>
        <end position="609"/>
    </location>
</feature>
<proteinExistence type="predicted"/>
<feature type="region of interest" description="Disordered" evidence="1">
    <location>
        <begin position="338"/>
        <end position="365"/>
    </location>
</feature>
<reference evidence="3" key="1">
    <citation type="submission" date="2024-03" db="EMBL/GenBank/DDBJ databases">
        <title>WGS assembly of Saponaria officinalis var. Norfolk2.</title>
        <authorList>
            <person name="Jenkins J."/>
            <person name="Shu S."/>
            <person name="Grimwood J."/>
            <person name="Barry K."/>
            <person name="Goodstein D."/>
            <person name="Schmutz J."/>
            <person name="Leebens-Mack J."/>
            <person name="Osbourn A."/>
        </authorList>
    </citation>
    <scope>NUCLEOTIDE SEQUENCE [LARGE SCALE GENOMIC DNA]</scope>
    <source>
        <strain evidence="3">JIC</strain>
    </source>
</reference>
<organism evidence="3 4">
    <name type="scientific">Saponaria officinalis</name>
    <name type="common">Common soapwort</name>
    <name type="synonym">Lychnis saponaria</name>
    <dbReference type="NCBI Taxonomy" id="3572"/>
    <lineage>
        <taxon>Eukaryota</taxon>
        <taxon>Viridiplantae</taxon>
        <taxon>Streptophyta</taxon>
        <taxon>Embryophyta</taxon>
        <taxon>Tracheophyta</taxon>
        <taxon>Spermatophyta</taxon>
        <taxon>Magnoliopsida</taxon>
        <taxon>eudicotyledons</taxon>
        <taxon>Gunneridae</taxon>
        <taxon>Pentapetalae</taxon>
        <taxon>Caryophyllales</taxon>
        <taxon>Caryophyllaceae</taxon>
        <taxon>Caryophylleae</taxon>
        <taxon>Saponaria</taxon>
    </lineage>
</organism>
<feature type="compositionally biased region" description="Basic and acidic residues" evidence="1">
    <location>
        <begin position="85"/>
        <end position="98"/>
    </location>
</feature>
<gene>
    <name evidence="3" type="ORF">RND81_11G138100</name>
</gene>
<dbReference type="EMBL" id="JBDFQZ010000011">
    <property type="protein sequence ID" value="KAK9677356.1"/>
    <property type="molecule type" value="Genomic_DNA"/>
</dbReference>
<dbReference type="PANTHER" id="PTHR34775">
    <property type="entry name" value="TRANSMEMBRANE PROTEIN"/>
    <property type="match status" value="1"/>
</dbReference>
<accession>A0AAW1HM50</accession>
<name>A0AAW1HM50_SAPOF</name>
<feature type="compositionally biased region" description="Polar residues" evidence="1">
    <location>
        <begin position="50"/>
        <end position="65"/>
    </location>
</feature>
<evidence type="ECO:0008006" key="5">
    <source>
        <dbReference type="Google" id="ProtNLM"/>
    </source>
</evidence>
<evidence type="ECO:0000313" key="3">
    <source>
        <dbReference type="EMBL" id="KAK9677356.1"/>
    </source>
</evidence>
<keyword evidence="2" id="KW-0472">Membrane</keyword>
<feature type="compositionally biased region" description="Basic and acidic residues" evidence="1">
    <location>
        <begin position="850"/>
        <end position="860"/>
    </location>
</feature>
<dbReference type="Proteomes" id="UP001443914">
    <property type="component" value="Unassembled WGS sequence"/>
</dbReference>
<feature type="compositionally biased region" description="Basic residues" evidence="1">
    <location>
        <begin position="898"/>
        <end position="909"/>
    </location>
</feature>
<keyword evidence="4" id="KW-1185">Reference proteome</keyword>
<keyword evidence="2" id="KW-1133">Transmembrane helix</keyword>
<feature type="compositionally biased region" description="Low complexity" evidence="1">
    <location>
        <begin position="7"/>
        <end position="28"/>
    </location>
</feature>